<feature type="region of interest" description="Disordered" evidence="1">
    <location>
        <begin position="1"/>
        <end position="134"/>
    </location>
</feature>
<evidence type="ECO:0000313" key="2">
    <source>
        <dbReference type="EMBL" id="EFJ50175.1"/>
    </source>
</evidence>
<keyword evidence="3" id="KW-1185">Reference proteome</keyword>
<evidence type="ECO:0000256" key="1">
    <source>
        <dbReference type="SAM" id="MobiDB-lite"/>
    </source>
</evidence>
<sequence>MGPKKLTTIAGQGSVKAFLTTGRPKPSSGDAGNTSNNIVSTRETLEPDDRAPPARRHASASQFHQQPVAGQEAAQAHQARRPEPVVSPSKRRKLNEPSAGSAGAGPSGTLPAMRPATRLPQPSPRTSPSTSQQSVEIVASPLQFVTSTLCASRLKSLYPKCNKLTSQLGSESIQTIFENGKFENQLVRP</sequence>
<reference evidence="2 3" key="1">
    <citation type="journal article" date="2010" name="Science">
        <title>Genomic analysis of organismal complexity in the multicellular green alga Volvox carteri.</title>
        <authorList>
            <person name="Prochnik S.E."/>
            <person name="Umen J."/>
            <person name="Nedelcu A.M."/>
            <person name="Hallmann A."/>
            <person name="Miller S.M."/>
            <person name="Nishii I."/>
            <person name="Ferris P."/>
            <person name="Kuo A."/>
            <person name="Mitros T."/>
            <person name="Fritz-Laylin L.K."/>
            <person name="Hellsten U."/>
            <person name="Chapman J."/>
            <person name="Simakov O."/>
            <person name="Rensing S.A."/>
            <person name="Terry A."/>
            <person name="Pangilinan J."/>
            <person name="Kapitonov V."/>
            <person name="Jurka J."/>
            <person name="Salamov A."/>
            <person name="Shapiro H."/>
            <person name="Schmutz J."/>
            <person name="Grimwood J."/>
            <person name="Lindquist E."/>
            <person name="Lucas S."/>
            <person name="Grigoriev I.V."/>
            <person name="Schmitt R."/>
            <person name="Kirk D."/>
            <person name="Rokhsar D.S."/>
        </authorList>
    </citation>
    <scope>NUCLEOTIDE SEQUENCE [LARGE SCALE GENOMIC DNA]</scope>
    <source>
        <strain evidence="3">f. Nagariensis / Eve</strain>
    </source>
</reference>
<dbReference type="InParanoid" id="D8TQM1"/>
<dbReference type="RefSeq" id="XP_002948795.1">
    <property type="nucleotide sequence ID" value="XM_002948749.1"/>
</dbReference>
<feature type="compositionally biased region" description="Polar residues" evidence="1">
    <location>
        <begin position="30"/>
        <end position="42"/>
    </location>
</feature>
<dbReference type="EMBL" id="GL378332">
    <property type="protein sequence ID" value="EFJ50175.1"/>
    <property type="molecule type" value="Genomic_DNA"/>
</dbReference>
<proteinExistence type="predicted"/>
<dbReference type="KEGG" id="vcn:VOLCADRAFT_89034"/>
<feature type="compositionally biased region" description="Basic and acidic residues" evidence="1">
    <location>
        <begin position="43"/>
        <end position="52"/>
    </location>
</feature>
<feature type="compositionally biased region" description="Low complexity" evidence="1">
    <location>
        <begin position="117"/>
        <end position="134"/>
    </location>
</feature>
<protein>
    <submittedName>
        <fullName evidence="2">Uncharacterized protein</fullName>
    </submittedName>
</protein>
<name>D8TQM1_VOLCA</name>
<dbReference type="AlphaFoldDB" id="D8TQM1"/>
<evidence type="ECO:0000313" key="3">
    <source>
        <dbReference type="Proteomes" id="UP000001058"/>
    </source>
</evidence>
<organism evidence="3">
    <name type="scientific">Volvox carteri f. nagariensis</name>
    <dbReference type="NCBI Taxonomy" id="3068"/>
    <lineage>
        <taxon>Eukaryota</taxon>
        <taxon>Viridiplantae</taxon>
        <taxon>Chlorophyta</taxon>
        <taxon>core chlorophytes</taxon>
        <taxon>Chlorophyceae</taxon>
        <taxon>CS clade</taxon>
        <taxon>Chlamydomonadales</taxon>
        <taxon>Volvocaceae</taxon>
        <taxon>Volvox</taxon>
    </lineage>
</organism>
<dbReference type="Proteomes" id="UP000001058">
    <property type="component" value="Unassembled WGS sequence"/>
</dbReference>
<dbReference type="GeneID" id="9623500"/>
<gene>
    <name evidence="2" type="ORF">VOLCADRAFT_89034</name>
</gene>
<accession>D8TQM1</accession>